<evidence type="ECO:0000313" key="1">
    <source>
        <dbReference type="EMBL" id="MBC2689702.1"/>
    </source>
</evidence>
<comment type="caution">
    <text evidence="1">The sequence shown here is derived from an EMBL/GenBank/DDBJ whole genome shotgun (WGS) entry which is preliminary data.</text>
</comment>
<dbReference type="InterPro" id="IPR055014">
    <property type="entry name" value="BapA_Bap-like_C"/>
</dbReference>
<accession>A0A7X1GBZ9</accession>
<reference evidence="1 2" key="1">
    <citation type="submission" date="2020-08" db="EMBL/GenBank/DDBJ databases">
        <title>Pseudomonas sp. nov.</title>
        <authorList>
            <person name="Gieschler S."/>
            <person name="Fiedler G."/>
            <person name="Brinks E."/>
            <person name="Boehnlein C."/>
            <person name="Franz C.M.A.P."/>
            <person name="Kabisch J."/>
        </authorList>
    </citation>
    <scope>NUCLEOTIDE SEQUENCE [LARGE SCALE GENOMIC DNA]</scope>
    <source>
        <strain evidence="1 2">MBT-1</strain>
    </source>
</reference>
<protein>
    <submittedName>
        <fullName evidence="1">Uncharacterized protein</fullName>
    </submittedName>
</protein>
<proteinExistence type="predicted"/>
<dbReference type="Pfam" id="PF17963">
    <property type="entry name" value="Big_9"/>
    <property type="match status" value="1"/>
</dbReference>
<evidence type="ECO:0000313" key="2">
    <source>
        <dbReference type="Proteomes" id="UP000526003"/>
    </source>
</evidence>
<organism evidence="1 2">
    <name type="scientific">Pseudomonas kielensis</name>
    <dbReference type="NCBI Taxonomy" id="2762577"/>
    <lineage>
        <taxon>Bacteria</taxon>
        <taxon>Pseudomonadati</taxon>
        <taxon>Pseudomonadota</taxon>
        <taxon>Gammaproteobacteria</taxon>
        <taxon>Pseudomonadales</taxon>
        <taxon>Pseudomonadaceae</taxon>
        <taxon>Pseudomonas</taxon>
    </lineage>
</organism>
<dbReference type="AlphaFoldDB" id="A0A7X1GBZ9"/>
<gene>
    <name evidence="1" type="ORF">H7995_07820</name>
</gene>
<dbReference type="NCBIfam" id="NF045619">
    <property type="entry name" value="adhes_GNV_Cterm"/>
    <property type="match status" value="1"/>
</dbReference>
<keyword evidence="2" id="KW-1185">Reference proteome</keyword>
<dbReference type="EMBL" id="JACMYG010000006">
    <property type="protein sequence ID" value="MBC2689702.1"/>
    <property type="molecule type" value="Genomic_DNA"/>
</dbReference>
<dbReference type="Proteomes" id="UP000526003">
    <property type="component" value="Unassembled WGS sequence"/>
</dbReference>
<sequence>MQVSRLLDVLGIAIGSPPAVRSFTVAENSEGTLSLTFSQGDLLSLIGGGVTAKLEVSDGAGGWTTVAQGSNGSGLLDLLGLMGTTTTAKVEGLAAGEYRVTLTLDPNLVAVLSSATAVVNVTQESLTEFVVEGADITGNVITDEGVSGLPDAPGTAADATVEEVNGITVDPVLGTEIIGLYGVLTIFANGDYSYTPNGDAANIGKVDTFAYQLTTAAGGTASANLYVRIDSADSGVTWSAVDPSAPGTVALVATDDIGTAQIDVDIRVVVDDLEAIQYFGPGLLGTVTPHVGETVTVASGTTAELVVNSSGSTAVTTIVLQTFDGTDWVNVPGQSTTAASHTFTLGEGQYRLSSSTAKALVGTEVTVTQTLSTTYPTEFVTGAATAATGNVLLISDHSVADSIPSTLTVLSVLINGVYVIPGQTGAVVQGQYGTLTLHADGDYSYTPTPGLALADVGQVDSFSYKLTTPGGQEDTATLYIRLDSPDLDLVWDDANPGDPATEAPGFAAASFEQEPSSATITEGADGADHIAIHDTEFAAVDGGDGFDTLVWDGGDAAINLSLLVGKVSDIESIDLNDFSAVDLTVSLEDLVAVTSPETDRLFIQGDEQDSVHLTGNWSVGSTQLENGQEYVVYTSQEDETHQLWVQSGVNVV</sequence>
<name>A0A7X1GBZ9_9PSED</name>